<keyword evidence="2" id="KW-1185">Reference proteome</keyword>
<proteinExistence type="predicted"/>
<accession>A0ABR0ACV6</accession>
<gene>
    <name evidence="1" type="ORF">OUZ56_008408</name>
</gene>
<dbReference type="Proteomes" id="UP001234178">
    <property type="component" value="Unassembled WGS sequence"/>
</dbReference>
<dbReference type="EMBL" id="JAOYFB010000037">
    <property type="protein sequence ID" value="KAK4022966.1"/>
    <property type="molecule type" value="Genomic_DNA"/>
</dbReference>
<organism evidence="1 2">
    <name type="scientific">Daphnia magna</name>
    <dbReference type="NCBI Taxonomy" id="35525"/>
    <lineage>
        <taxon>Eukaryota</taxon>
        <taxon>Metazoa</taxon>
        <taxon>Ecdysozoa</taxon>
        <taxon>Arthropoda</taxon>
        <taxon>Crustacea</taxon>
        <taxon>Branchiopoda</taxon>
        <taxon>Diplostraca</taxon>
        <taxon>Cladocera</taxon>
        <taxon>Anomopoda</taxon>
        <taxon>Daphniidae</taxon>
        <taxon>Daphnia</taxon>
    </lineage>
</organism>
<evidence type="ECO:0000313" key="1">
    <source>
        <dbReference type="EMBL" id="KAK4022966.1"/>
    </source>
</evidence>
<name>A0ABR0ACV6_9CRUS</name>
<sequence length="79" mass="8865">MDLLQAQHLLVRDACEAFDSREGFARFRLPAHAPAEMAADLFRRQSSSNEPDRDQNYVIAEKAKGHSQSMVCHLTAYSG</sequence>
<protein>
    <submittedName>
        <fullName evidence="1">Uncharacterized protein</fullName>
    </submittedName>
</protein>
<comment type="caution">
    <text evidence="1">The sequence shown here is derived from an EMBL/GenBank/DDBJ whole genome shotgun (WGS) entry which is preliminary data.</text>
</comment>
<reference evidence="1 2" key="1">
    <citation type="journal article" date="2023" name="Nucleic Acids Res.">
        <title>The hologenome of Daphnia magna reveals possible DNA methylation and microbiome-mediated evolution of the host genome.</title>
        <authorList>
            <person name="Chaturvedi A."/>
            <person name="Li X."/>
            <person name="Dhandapani V."/>
            <person name="Marshall H."/>
            <person name="Kissane S."/>
            <person name="Cuenca-Cambronero M."/>
            <person name="Asole G."/>
            <person name="Calvet F."/>
            <person name="Ruiz-Romero M."/>
            <person name="Marangio P."/>
            <person name="Guigo R."/>
            <person name="Rago D."/>
            <person name="Mirbahai L."/>
            <person name="Eastwood N."/>
            <person name="Colbourne J.K."/>
            <person name="Zhou J."/>
            <person name="Mallon E."/>
            <person name="Orsini L."/>
        </authorList>
    </citation>
    <scope>NUCLEOTIDE SEQUENCE [LARGE SCALE GENOMIC DNA]</scope>
    <source>
        <strain evidence="1">LRV0_1</strain>
    </source>
</reference>
<evidence type="ECO:0000313" key="2">
    <source>
        <dbReference type="Proteomes" id="UP001234178"/>
    </source>
</evidence>